<keyword evidence="1" id="KW-0472">Membrane</keyword>
<proteinExistence type="predicted"/>
<reference evidence="2 3" key="1">
    <citation type="submission" date="2023-04" db="EMBL/GenBank/DDBJ databases">
        <title>Draft genome sequence of acteroides sedimenti strain YN3PY1.</title>
        <authorList>
            <person name="Yoshida N."/>
        </authorList>
    </citation>
    <scope>NUCLEOTIDE SEQUENCE [LARGE SCALE GENOMIC DNA]</scope>
    <source>
        <strain evidence="2 3">YN3PY1</strain>
    </source>
</reference>
<gene>
    <name evidence="2" type="ORF">BSYN_18730</name>
</gene>
<evidence type="ECO:0000313" key="3">
    <source>
        <dbReference type="Proteomes" id="UP001496674"/>
    </source>
</evidence>
<organism evidence="2 3">
    <name type="scientific">Bacteroides sedimenti</name>
    <dbReference type="NCBI Taxonomy" id="2136147"/>
    <lineage>
        <taxon>Bacteria</taxon>
        <taxon>Pseudomonadati</taxon>
        <taxon>Bacteroidota</taxon>
        <taxon>Bacteroidia</taxon>
        <taxon>Bacteroidales</taxon>
        <taxon>Bacteroidaceae</taxon>
        <taxon>Bacteroides</taxon>
    </lineage>
</organism>
<evidence type="ECO:0000313" key="2">
    <source>
        <dbReference type="EMBL" id="BEG99608.1"/>
    </source>
</evidence>
<keyword evidence="1" id="KW-0812">Transmembrane</keyword>
<name>A0ABM8IEK0_9BACE</name>
<feature type="transmembrane region" description="Helical" evidence="1">
    <location>
        <begin position="7"/>
        <end position="22"/>
    </location>
</feature>
<dbReference type="Proteomes" id="UP001496674">
    <property type="component" value="Chromosome"/>
</dbReference>
<keyword evidence="3" id="KW-1185">Reference proteome</keyword>
<keyword evidence="1" id="KW-1133">Transmembrane helix</keyword>
<accession>A0ABM8IEK0</accession>
<feature type="transmembrane region" description="Helical" evidence="1">
    <location>
        <begin position="34"/>
        <end position="51"/>
    </location>
</feature>
<evidence type="ECO:0000256" key="1">
    <source>
        <dbReference type="SAM" id="Phobius"/>
    </source>
</evidence>
<sequence>MDKLRNILNIITIAAVSIDMFFRDKLPVIIRNNSWKIIATLVVIIIILEILRRKNK</sequence>
<protein>
    <submittedName>
        <fullName evidence="2">Uncharacterized protein</fullName>
    </submittedName>
</protein>
<dbReference type="EMBL" id="AP028055">
    <property type="protein sequence ID" value="BEG99608.1"/>
    <property type="molecule type" value="Genomic_DNA"/>
</dbReference>